<dbReference type="OrthoDB" id="6764281at2759"/>
<keyword evidence="2" id="KW-0503">Monooxygenase</keyword>
<dbReference type="EMBL" id="CM008970">
    <property type="protein sequence ID" value="PNW78994.1"/>
    <property type="molecule type" value="Genomic_DNA"/>
</dbReference>
<dbReference type="InParanoid" id="A0A2K3DEP6"/>
<dbReference type="STRING" id="3055.A0A2K3DEP6"/>
<dbReference type="InterPro" id="IPR001128">
    <property type="entry name" value="Cyt_P450"/>
</dbReference>
<comment type="similarity">
    <text evidence="2">Belongs to the cytochrome P450 family.</text>
</comment>
<dbReference type="SUPFAM" id="SSF48264">
    <property type="entry name" value="Cytochrome P450"/>
    <property type="match status" value="1"/>
</dbReference>
<evidence type="ECO:0000313" key="5">
    <source>
        <dbReference type="Proteomes" id="UP000006906"/>
    </source>
</evidence>
<sequence>MALSSAWALAGLFLAMFVFFGYSLRKRWQLRKIPGALGWPFLGSIPEFSIYGYEYVLGLSAKLGNVLIAWLGVEPLIIICDPALIRKYAYKCVSKPPSMSEYGHVLTGFNYDVDQASAFVASGEVWRRGRRVFEASVINGVSLAAHLPAINRCANRFVAQLAQRVAAPAAAHSGKTLGEEGIDMFSIVGGYTMAVTGEVAYGVDLGTADDDIAVARNVSILEDAGSKSGSGLGDGGSASVGGMSIGRQLVAAALASFRCLQVEHSTLYLPLGVMFPWARPLVRWLATHFPDRAQREHMAARTQIANISRLLMERWATSKKAAAAAAGTGTGTGTAITADSKAGTASAPPAEAARADGAAAAGKGAEEAIKEVGGGISSSSFMAAMMEGRRGAPQEERLSDVEVIAQSFTFVMAGFETTALTLSLVTFMLATHPEAAARLTAEVDGLGPGELTHEVLAEKLPYTEAVIKETLRLHPPIPYFIREAREDLDLGNGMVAPKGSYLTMYMHAVHLNPDVWPHPERFLPQRFLPEGSAAFGPADPGAWAPFGIGARMCVGHKLAMMMAKTLLVRMYQRFRIELHPRQPLPLKMKTGLSRVPVDGVWVTLTER</sequence>
<feature type="binding site" description="axial binding residue" evidence="1">
    <location>
        <position position="553"/>
    </location>
    <ligand>
        <name>heme</name>
        <dbReference type="ChEBI" id="CHEBI:30413"/>
    </ligand>
    <ligandPart>
        <name>Fe</name>
        <dbReference type="ChEBI" id="CHEBI:18248"/>
    </ligandPart>
</feature>
<keyword evidence="1 2" id="KW-0408">Iron</keyword>
<evidence type="ECO:0000313" key="4">
    <source>
        <dbReference type="EMBL" id="PNW78994.1"/>
    </source>
</evidence>
<dbReference type="KEGG" id="cre:CHLRE_09g396994v5"/>
<comment type="cofactor">
    <cofactor evidence="1">
        <name>heme</name>
        <dbReference type="ChEBI" id="CHEBI:30413"/>
    </cofactor>
</comment>
<keyword evidence="2" id="KW-0560">Oxidoreductase</keyword>
<dbReference type="InterPro" id="IPR036396">
    <property type="entry name" value="Cyt_P450_sf"/>
</dbReference>
<dbReference type="InterPro" id="IPR002401">
    <property type="entry name" value="Cyt_P450_E_grp-I"/>
</dbReference>
<evidence type="ECO:0008006" key="6">
    <source>
        <dbReference type="Google" id="ProtNLM"/>
    </source>
</evidence>
<keyword evidence="3" id="KW-1133">Transmembrane helix</keyword>
<feature type="transmembrane region" description="Helical" evidence="3">
    <location>
        <begin position="6"/>
        <end position="24"/>
    </location>
</feature>
<keyword evidence="3" id="KW-0812">Transmembrane</keyword>
<accession>A0A2K3DEP6</accession>
<keyword evidence="1 2" id="KW-0349">Heme</keyword>
<dbReference type="Proteomes" id="UP000006906">
    <property type="component" value="Chromosome 9"/>
</dbReference>
<gene>
    <name evidence="4" type="ORF">CHLRE_09g396994v5</name>
</gene>
<dbReference type="RefSeq" id="XP_042921293.1">
    <property type="nucleotide sequence ID" value="XM_043065825.1"/>
</dbReference>
<keyword evidence="1 2" id="KW-0479">Metal-binding</keyword>
<evidence type="ECO:0000256" key="2">
    <source>
        <dbReference type="RuleBase" id="RU000461"/>
    </source>
</evidence>
<dbReference type="GO" id="GO:0016705">
    <property type="term" value="F:oxidoreductase activity, acting on paired donors, with incorporation or reduction of molecular oxygen"/>
    <property type="evidence" value="ECO:0007669"/>
    <property type="project" value="InterPro"/>
</dbReference>
<dbReference type="InterPro" id="IPR017972">
    <property type="entry name" value="Cyt_P450_CS"/>
</dbReference>
<name>A0A2K3DEP6_CHLRE</name>
<proteinExistence type="inferred from homology"/>
<dbReference type="GO" id="GO:0004497">
    <property type="term" value="F:monooxygenase activity"/>
    <property type="evidence" value="ECO:0007669"/>
    <property type="project" value="UniProtKB-KW"/>
</dbReference>
<dbReference type="AlphaFoldDB" id="A0A2K3DEP6"/>
<evidence type="ECO:0000256" key="1">
    <source>
        <dbReference type="PIRSR" id="PIRSR602401-1"/>
    </source>
</evidence>
<dbReference type="GO" id="GO:0020037">
    <property type="term" value="F:heme binding"/>
    <property type="evidence" value="ECO:0007669"/>
    <property type="project" value="InterPro"/>
</dbReference>
<dbReference type="OMA" id="MESKMAV"/>
<dbReference type="PRINTS" id="PR00463">
    <property type="entry name" value="EP450I"/>
</dbReference>
<feature type="transmembrane region" description="Helical" evidence="3">
    <location>
        <begin position="65"/>
        <end position="85"/>
    </location>
</feature>
<dbReference type="PROSITE" id="PS00086">
    <property type="entry name" value="CYTOCHROME_P450"/>
    <property type="match status" value="1"/>
</dbReference>
<dbReference type="GO" id="GO:0005506">
    <property type="term" value="F:iron ion binding"/>
    <property type="evidence" value="ECO:0007669"/>
    <property type="project" value="InterPro"/>
</dbReference>
<evidence type="ECO:0000256" key="3">
    <source>
        <dbReference type="SAM" id="Phobius"/>
    </source>
</evidence>
<dbReference type="Gene3D" id="1.10.630.10">
    <property type="entry name" value="Cytochrome P450"/>
    <property type="match status" value="1"/>
</dbReference>
<dbReference type="FunCoup" id="A0A2K3DEP6">
    <property type="interactions" value="604"/>
</dbReference>
<dbReference type="GeneID" id="66054704"/>
<dbReference type="PANTHER" id="PTHR24301">
    <property type="entry name" value="THROMBOXANE-A SYNTHASE"/>
    <property type="match status" value="1"/>
</dbReference>
<protein>
    <recommendedName>
        <fullName evidence="6">Cytochrome P450, CYP711 clan</fullName>
    </recommendedName>
</protein>
<dbReference type="PANTHER" id="PTHR24301:SF2">
    <property type="entry name" value="THROMBOXANE-A SYNTHASE"/>
    <property type="match status" value="1"/>
</dbReference>
<dbReference type="Pfam" id="PF00067">
    <property type="entry name" value="p450"/>
    <property type="match status" value="2"/>
</dbReference>
<keyword evidence="5" id="KW-1185">Reference proteome</keyword>
<dbReference type="PRINTS" id="PR00385">
    <property type="entry name" value="P450"/>
</dbReference>
<dbReference type="Gramene" id="PNW78994">
    <property type="protein sequence ID" value="PNW78994"/>
    <property type="gene ID" value="CHLRE_09g396994v5"/>
</dbReference>
<organism evidence="4 5">
    <name type="scientific">Chlamydomonas reinhardtii</name>
    <name type="common">Chlamydomonas smithii</name>
    <dbReference type="NCBI Taxonomy" id="3055"/>
    <lineage>
        <taxon>Eukaryota</taxon>
        <taxon>Viridiplantae</taxon>
        <taxon>Chlorophyta</taxon>
        <taxon>core chlorophytes</taxon>
        <taxon>Chlorophyceae</taxon>
        <taxon>CS clade</taxon>
        <taxon>Chlamydomonadales</taxon>
        <taxon>Chlamydomonadaceae</taxon>
        <taxon>Chlamydomonas</taxon>
    </lineage>
</organism>
<keyword evidence="3" id="KW-0472">Membrane</keyword>
<reference evidence="4 5" key="1">
    <citation type="journal article" date="2007" name="Science">
        <title>The Chlamydomonas genome reveals the evolution of key animal and plant functions.</title>
        <authorList>
            <person name="Merchant S.S."/>
            <person name="Prochnik S.E."/>
            <person name="Vallon O."/>
            <person name="Harris E.H."/>
            <person name="Karpowicz S.J."/>
            <person name="Witman G.B."/>
            <person name="Terry A."/>
            <person name="Salamov A."/>
            <person name="Fritz-Laylin L.K."/>
            <person name="Marechal-Drouard L."/>
            <person name="Marshall W.F."/>
            <person name="Qu L.H."/>
            <person name="Nelson D.R."/>
            <person name="Sanderfoot A.A."/>
            <person name="Spalding M.H."/>
            <person name="Kapitonov V.V."/>
            <person name="Ren Q."/>
            <person name="Ferris P."/>
            <person name="Lindquist E."/>
            <person name="Shapiro H."/>
            <person name="Lucas S.M."/>
            <person name="Grimwood J."/>
            <person name="Schmutz J."/>
            <person name="Cardol P."/>
            <person name="Cerutti H."/>
            <person name="Chanfreau G."/>
            <person name="Chen C.L."/>
            <person name="Cognat V."/>
            <person name="Croft M.T."/>
            <person name="Dent R."/>
            <person name="Dutcher S."/>
            <person name="Fernandez E."/>
            <person name="Fukuzawa H."/>
            <person name="Gonzalez-Ballester D."/>
            <person name="Gonzalez-Halphen D."/>
            <person name="Hallmann A."/>
            <person name="Hanikenne M."/>
            <person name="Hippler M."/>
            <person name="Inwood W."/>
            <person name="Jabbari K."/>
            <person name="Kalanon M."/>
            <person name="Kuras R."/>
            <person name="Lefebvre P.A."/>
            <person name="Lemaire S.D."/>
            <person name="Lobanov A.V."/>
            <person name="Lohr M."/>
            <person name="Manuell A."/>
            <person name="Meier I."/>
            <person name="Mets L."/>
            <person name="Mittag M."/>
            <person name="Mittelmeier T."/>
            <person name="Moroney J.V."/>
            <person name="Moseley J."/>
            <person name="Napoli C."/>
            <person name="Nedelcu A.M."/>
            <person name="Niyogi K."/>
            <person name="Novoselov S.V."/>
            <person name="Paulsen I.T."/>
            <person name="Pazour G."/>
            <person name="Purton S."/>
            <person name="Ral J.P."/>
            <person name="Riano-Pachon D.M."/>
            <person name="Riekhof W."/>
            <person name="Rymarquis L."/>
            <person name="Schroda M."/>
            <person name="Stern D."/>
            <person name="Umen J."/>
            <person name="Willows R."/>
            <person name="Wilson N."/>
            <person name="Zimmer S.L."/>
            <person name="Allmer J."/>
            <person name="Balk J."/>
            <person name="Bisova K."/>
            <person name="Chen C.J."/>
            <person name="Elias M."/>
            <person name="Gendler K."/>
            <person name="Hauser C."/>
            <person name="Lamb M.R."/>
            <person name="Ledford H."/>
            <person name="Long J.C."/>
            <person name="Minagawa J."/>
            <person name="Page M.D."/>
            <person name="Pan J."/>
            <person name="Pootakham W."/>
            <person name="Roje S."/>
            <person name="Rose A."/>
            <person name="Stahlberg E."/>
            <person name="Terauchi A.M."/>
            <person name="Yang P."/>
            <person name="Ball S."/>
            <person name="Bowler C."/>
            <person name="Dieckmann C.L."/>
            <person name="Gladyshev V.N."/>
            <person name="Green P."/>
            <person name="Jorgensen R."/>
            <person name="Mayfield S."/>
            <person name="Mueller-Roeber B."/>
            <person name="Rajamani S."/>
            <person name="Sayre R.T."/>
            <person name="Brokstein P."/>
            <person name="Dubchak I."/>
            <person name="Goodstein D."/>
            <person name="Hornick L."/>
            <person name="Huang Y.W."/>
            <person name="Jhaveri J."/>
            <person name="Luo Y."/>
            <person name="Martinez D."/>
            <person name="Ngau W.C."/>
            <person name="Otillar B."/>
            <person name="Poliakov A."/>
            <person name="Porter A."/>
            <person name="Szajkowski L."/>
            <person name="Werner G."/>
            <person name="Zhou K."/>
            <person name="Grigoriev I.V."/>
            <person name="Rokhsar D.S."/>
            <person name="Grossman A.R."/>
        </authorList>
    </citation>
    <scope>NUCLEOTIDE SEQUENCE [LARGE SCALE GENOMIC DNA]</scope>
    <source>
        <strain evidence="5">CC-503</strain>
    </source>
</reference>